<evidence type="ECO:0000313" key="2">
    <source>
        <dbReference type="Proteomes" id="UP000823914"/>
    </source>
</evidence>
<dbReference type="AlphaFoldDB" id="A0A9E2NZ59"/>
<reference evidence="1" key="1">
    <citation type="journal article" date="2021" name="PeerJ">
        <title>Extensive microbial diversity within the chicken gut microbiome revealed by metagenomics and culture.</title>
        <authorList>
            <person name="Gilroy R."/>
            <person name="Ravi A."/>
            <person name="Getino M."/>
            <person name="Pursley I."/>
            <person name="Horton D.L."/>
            <person name="Alikhan N.F."/>
            <person name="Baker D."/>
            <person name="Gharbi K."/>
            <person name="Hall N."/>
            <person name="Watson M."/>
            <person name="Adriaenssens E.M."/>
            <person name="Foster-Nyarko E."/>
            <person name="Jarju S."/>
            <person name="Secka A."/>
            <person name="Antonio M."/>
            <person name="Oren A."/>
            <person name="Chaudhuri R.R."/>
            <person name="La Ragione R."/>
            <person name="Hildebrand F."/>
            <person name="Pallen M.J."/>
        </authorList>
    </citation>
    <scope>NUCLEOTIDE SEQUENCE</scope>
    <source>
        <strain evidence="1">Gambia15-2214</strain>
    </source>
</reference>
<organism evidence="1 2">
    <name type="scientific">Candidatus Treponema excrementipullorum</name>
    <dbReference type="NCBI Taxonomy" id="2838768"/>
    <lineage>
        <taxon>Bacteria</taxon>
        <taxon>Pseudomonadati</taxon>
        <taxon>Spirochaetota</taxon>
        <taxon>Spirochaetia</taxon>
        <taxon>Spirochaetales</taxon>
        <taxon>Treponemataceae</taxon>
        <taxon>Treponema</taxon>
    </lineage>
</organism>
<name>A0A9E2NZ59_9SPIR</name>
<evidence type="ECO:0000313" key="1">
    <source>
        <dbReference type="EMBL" id="MBU3849965.1"/>
    </source>
</evidence>
<dbReference type="EMBL" id="JAHLFV010000125">
    <property type="protein sequence ID" value="MBU3849965.1"/>
    <property type="molecule type" value="Genomic_DNA"/>
</dbReference>
<comment type="caution">
    <text evidence="1">The sequence shown here is derived from an EMBL/GenBank/DDBJ whole genome shotgun (WGS) entry which is preliminary data.</text>
</comment>
<proteinExistence type="predicted"/>
<reference evidence="1" key="2">
    <citation type="submission" date="2021-04" db="EMBL/GenBank/DDBJ databases">
        <authorList>
            <person name="Gilroy R."/>
        </authorList>
    </citation>
    <scope>NUCLEOTIDE SEQUENCE</scope>
    <source>
        <strain evidence="1">Gambia15-2214</strain>
    </source>
</reference>
<accession>A0A9E2NZ59</accession>
<feature type="non-terminal residue" evidence="1">
    <location>
        <position position="274"/>
    </location>
</feature>
<protein>
    <submittedName>
        <fullName evidence="1">Uncharacterized protein</fullName>
    </submittedName>
</protein>
<dbReference type="Proteomes" id="UP000823914">
    <property type="component" value="Unassembled WGS sequence"/>
</dbReference>
<sequence>MNSILNNNLRLLQGRFPQLYTLIKDELENSLLLLKPFTENFPLISKSSSDEVSSVKWKALALKDEKIIVPWDTSREVSGNSSEGMSQEWQIFSSKSGFPTGIAKIGDEGIYIHSKYDPTREGERFAQSCDNTTENKNENSCHVDESAFDKMPVFFGVGLGYEAIAVAQRYPQNGIAIIEPDIGVFATALCLLDFTSVFSVENCIVLVKAPQQSVIAVLEKHGLGKCCFIKNKIPLSQNKKYFEDLNTLIQRNLNKDEINTRTQRRFGKLWQRNT</sequence>
<gene>
    <name evidence="1" type="ORF">IAA16_05315</name>
</gene>